<comment type="subcellular location">
    <subcellularLocation>
        <location evidence="1">Cell membrane</location>
        <topology evidence="1">Single-pass membrane protein</topology>
    </subcellularLocation>
</comment>
<dbReference type="GO" id="GO:0043953">
    <property type="term" value="P:protein transport by the Tat complex"/>
    <property type="evidence" value="ECO:0007669"/>
    <property type="project" value="InterPro"/>
</dbReference>
<evidence type="ECO:0000256" key="1">
    <source>
        <dbReference type="ARBA" id="ARBA00004162"/>
    </source>
</evidence>
<dbReference type="AlphaFoldDB" id="A0A381QIP4"/>
<organism evidence="10">
    <name type="scientific">marine metagenome</name>
    <dbReference type="NCBI Taxonomy" id="408172"/>
    <lineage>
        <taxon>unclassified sequences</taxon>
        <taxon>metagenomes</taxon>
        <taxon>ecological metagenomes</taxon>
    </lineage>
</organism>
<feature type="transmembrane region" description="Helical" evidence="9">
    <location>
        <begin position="6"/>
        <end position="22"/>
    </location>
</feature>
<evidence type="ECO:0000256" key="8">
    <source>
        <dbReference type="ARBA" id="ARBA00023136"/>
    </source>
</evidence>
<dbReference type="GO" id="GO:0005886">
    <property type="term" value="C:plasma membrane"/>
    <property type="evidence" value="ECO:0007669"/>
    <property type="project" value="UniProtKB-SubCell"/>
</dbReference>
<dbReference type="NCBIfam" id="TIGR01411">
    <property type="entry name" value="tatAE"/>
    <property type="match status" value="1"/>
</dbReference>
<keyword evidence="5" id="KW-0653">Protein transport</keyword>
<keyword evidence="3" id="KW-1003">Cell membrane</keyword>
<accession>A0A381QIP4</accession>
<keyword evidence="4 9" id="KW-0812">Transmembrane</keyword>
<dbReference type="PANTHER" id="PTHR42982:SF1">
    <property type="entry name" value="SEC-INDEPENDENT PROTEIN TRANSLOCASE PROTEIN TATA"/>
    <property type="match status" value="1"/>
</dbReference>
<reference evidence="10" key="1">
    <citation type="submission" date="2018-05" db="EMBL/GenBank/DDBJ databases">
        <authorList>
            <person name="Lanie J.A."/>
            <person name="Ng W.-L."/>
            <person name="Kazmierczak K.M."/>
            <person name="Andrzejewski T.M."/>
            <person name="Davidsen T.M."/>
            <person name="Wayne K.J."/>
            <person name="Tettelin H."/>
            <person name="Glass J.I."/>
            <person name="Rusch D."/>
            <person name="Podicherti R."/>
            <person name="Tsui H.-C.T."/>
            <person name="Winkler M.E."/>
        </authorList>
    </citation>
    <scope>NUCLEOTIDE SEQUENCE</scope>
</reference>
<keyword evidence="8 9" id="KW-0472">Membrane</keyword>
<dbReference type="InterPro" id="IPR003369">
    <property type="entry name" value="TatA/B/E"/>
</dbReference>
<dbReference type="Gene3D" id="1.20.5.3310">
    <property type="match status" value="1"/>
</dbReference>
<dbReference type="Pfam" id="PF02416">
    <property type="entry name" value="TatA_B_E"/>
    <property type="match status" value="1"/>
</dbReference>
<dbReference type="InterPro" id="IPR006312">
    <property type="entry name" value="TatA/E"/>
</dbReference>
<protein>
    <recommendedName>
        <fullName evidence="11">Sec-independent protein translocase protein TatA</fullName>
    </recommendedName>
</protein>
<keyword evidence="6 9" id="KW-1133">Transmembrane helix</keyword>
<proteinExistence type="inferred from homology"/>
<evidence type="ECO:0000256" key="4">
    <source>
        <dbReference type="ARBA" id="ARBA00022692"/>
    </source>
</evidence>
<name>A0A381QIP4_9ZZZZ</name>
<sequence length="79" mass="8593">MFGLGIWELLIILAIIVVLFGAKRLPLIGEGLGGMITNFKSATKKNKEDQSKIDENTTVIKEDSTVSKEDVIVSKEGNS</sequence>
<evidence type="ECO:0000313" key="10">
    <source>
        <dbReference type="EMBL" id="SUZ78764.1"/>
    </source>
</evidence>
<evidence type="ECO:0000256" key="2">
    <source>
        <dbReference type="ARBA" id="ARBA00022448"/>
    </source>
</evidence>
<evidence type="ECO:0008006" key="11">
    <source>
        <dbReference type="Google" id="ProtNLM"/>
    </source>
</evidence>
<evidence type="ECO:0000256" key="7">
    <source>
        <dbReference type="ARBA" id="ARBA00023010"/>
    </source>
</evidence>
<evidence type="ECO:0000256" key="3">
    <source>
        <dbReference type="ARBA" id="ARBA00022475"/>
    </source>
</evidence>
<evidence type="ECO:0000256" key="9">
    <source>
        <dbReference type="SAM" id="Phobius"/>
    </source>
</evidence>
<dbReference type="PRINTS" id="PR01506">
    <property type="entry name" value="TATBPROTEIN"/>
</dbReference>
<dbReference type="PANTHER" id="PTHR42982">
    <property type="entry name" value="SEC-INDEPENDENT PROTEIN TRANSLOCASE PROTEIN TATA"/>
    <property type="match status" value="1"/>
</dbReference>
<gene>
    <name evidence="10" type="ORF">METZ01_LOCUS31618</name>
</gene>
<keyword evidence="2" id="KW-0813">Transport</keyword>
<keyword evidence="7" id="KW-0811">Translocation</keyword>
<evidence type="ECO:0000256" key="5">
    <source>
        <dbReference type="ARBA" id="ARBA00022927"/>
    </source>
</evidence>
<evidence type="ECO:0000256" key="6">
    <source>
        <dbReference type="ARBA" id="ARBA00022989"/>
    </source>
</evidence>
<dbReference type="HAMAP" id="MF_00236">
    <property type="entry name" value="TatA_E"/>
    <property type="match status" value="1"/>
</dbReference>
<dbReference type="EMBL" id="UINC01001365">
    <property type="protein sequence ID" value="SUZ78764.1"/>
    <property type="molecule type" value="Genomic_DNA"/>
</dbReference>